<organism evidence="4 5">
    <name type="scientific">Inhella crocodyli</name>
    <dbReference type="NCBI Taxonomy" id="2499851"/>
    <lineage>
        <taxon>Bacteria</taxon>
        <taxon>Pseudomonadati</taxon>
        <taxon>Pseudomonadota</taxon>
        <taxon>Betaproteobacteria</taxon>
        <taxon>Burkholderiales</taxon>
        <taxon>Sphaerotilaceae</taxon>
        <taxon>Inhella</taxon>
    </lineage>
</organism>
<sequence length="217" mass="23690">MSALSTVPPTLLVACPAHPALDHWVGVARAHGVVVARTQDPEQARRWLAVLQPDVVLAEPPCLAALQQAPLAPSCLSVPWEGEVSPLRHALARWIPELAEPMPLLRVGALCIDEARQLVGRALDGGRLIQASLPPVELRLLLCLARQPGRLITRQELQERVWPHEAQPQARTVDQVVRRLRKVLATVGLAEAVRAQRGLGYQFDARATHDHPIPAGL</sequence>
<dbReference type="SMART" id="SM00862">
    <property type="entry name" value="Trans_reg_C"/>
    <property type="match status" value="1"/>
</dbReference>
<keyword evidence="5" id="KW-1185">Reference proteome</keyword>
<proteinExistence type="predicted"/>
<evidence type="ECO:0000256" key="1">
    <source>
        <dbReference type="ARBA" id="ARBA00023125"/>
    </source>
</evidence>
<evidence type="ECO:0000259" key="3">
    <source>
        <dbReference type="PROSITE" id="PS51755"/>
    </source>
</evidence>
<evidence type="ECO:0000313" key="4">
    <source>
        <dbReference type="EMBL" id="RVT82988.1"/>
    </source>
</evidence>
<accession>A0A3S2UAM8</accession>
<reference evidence="4 5" key="1">
    <citation type="submission" date="2019-01" db="EMBL/GenBank/DDBJ databases">
        <authorList>
            <person name="Chen W.-M."/>
        </authorList>
    </citation>
    <scope>NUCLEOTIDE SEQUENCE [LARGE SCALE GENOMIC DNA]</scope>
    <source>
        <strain evidence="4 5">CCP-18</strain>
    </source>
</reference>
<gene>
    <name evidence="4" type="ORF">EOD73_15620</name>
</gene>
<name>A0A3S2UAM8_9BURK</name>
<feature type="DNA-binding region" description="OmpR/PhoB-type" evidence="2">
    <location>
        <begin position="102"/>
        <end position="205"/>
    </location>
</feature>
<dbReference type="SUPFAM" id="SSF46894">
    <property type="entry name" value="C-terminal effector domain of the bipartite response regulators"/>
    <property type="match status" value="1"/>
</dbReference>
<dbReference type="InterPro" id="IPR016032">
    <property type="entry name" value="Sig_transdc_resp-reg_C-effctor"/>
</dbReference>
<dbReference type="Pfam" id="PF00486">
    <property type="entry name" value="Trans_reg_C"/>
    <property type="match status" value="1"/>
</dbReference>
<dbReference type="InterPro" id="IPR036388">
    <property type="entry name" value="WH-like_DNA-bd_sf"/>
</dbReference>
<dbReference type="EMBL" id="SACM01000005">
    <property type="protein sequence ID" value="RVT82988.1"/>
    <property type="molecule type" value="Genomic_DNA"/>
</dbReference>
<feature type="domain" description="OmpR/PhoB-type" evidence="3">
    <location>
        <begin position="102"/>
        <end position="205"/>
    </location>
</feature>
<dbReference type="InterPro" id="IPR001867">
    <property type="entry name" value="OmpR/PhoB-type_DNA-bd"/>
</dbReference>
<dbReference type="GO" id="GO:0003677">
    <property type="term" value="F:DNA binding"/>
    <property type="evidence" value="ECO:0007669"/>
    <property type="project" value="UniProtKB-UniRule"/>
</dbReference>
<evidence type="ECO:0000256" key="2">
    <source>
        <dbReference type="PROSITE-ProRule" id="PRU01091"/>
    </source>
</evidence>
<comment type="caution">
    <text evidence="4">The sequence shown here is derived from an EMBL/GenBank/DDBJ whole genome shotgun (WGS) entry which is preliminary data.</text>
</comment>
<dbReference type="PROSITE" id="PS51755">
    <property type="entry name" value="OMPR_PHOB"/>
    <property type="match status" value="1"/>
</dbReference>
<dbReference type="GO" id="GO:0000160">
    <property type="term" value="P:phosphorelay signal transduction system"/>
    <property type="evidence" value="ECO:0007669"/>
    <property type="project" value="InterPro"/>
</dbReference>
<dbReference type="RefSeq" id="WP_127683969.1">
    <property type="nucleotide sequence ID" value="NZ_SACM01000005.1"/>
</dbReference>
<dbReference type="Proteomes" id="UP000288587">
    <property type="component" value="Unassembled WGS sequence"/>
</dbReference>
<dbReference type="AlphaFoldDB" id="A0A3S2UAM8"/>
<protein>
    <submittedName>
        <fullName evidence="4">Winged helix family transcriptional regulator</fullName>
    </submittedName>
</protein>
<dbReference type="GO" id="GO:0006355">
    <property type="term" value="P:regulation of DNA-templated transcription"/>
    <property type="evidence" value="ECO:0007669"/>
    <property type="project" value="InterPro"/>
</dbReference>
<evidence type="ECO:0000313" key="5">
    <source>
        <dbReference type="Proteomes" id="UP000288587"/>
    </source>
</evidence>
<dbReference type="CDD" id="cd00383">
    <property type="entry name" value="trans_reg_C"/>
    <property type="match status" value="1"/>
</dbReference>
<keyword evidence="1 2" id="KW-0238">DNA-binding</keyword>
<dbReference type="Gene3D" id="1.10.10.10">
    <property type="entry name" value="Winged helix-like DNA-binding domain superfamily/Winged helix DNA-binding domain"/>
    <property type="match status" value="1"/>
</dbReference>